<evidence type="ECO:0000256" key="3">
    <source>
        <dbReference type="ARBA" id="ARBA00022448"/>
    </source>
</evidence>
<dbReference type="InterPro" id="IPR051313">
    <property type="entry name" value="Bact_iron-sidero_bind"/>
</dbReference>
<proteinExistence type="inferred from homology"/>
<keyword evidence="3" id="KW-0813">Transport</keyword>
<evidence type="ECO:0000256" key="4">
    <source>
        <dbReference type="ARBA" id="ARBA00022729"/>
    </source>
</evidence>
<dbReference type="PROSITE" id="PS50983">
    <property type="entry name" value="FE_B12_PBP"/>
    <property type="match status" value="1"/>
</dbReference>
<feature type="signal peptide" evidence="5">
    <location>
        <begin position="1"/>
        <end position="20"/>
    </location>
</feature>
<evidence type="ECO:0000259" key="6">
    <source>
        <dbReference type="PROSITE" id="PS50983"/>
    </source>
</evidence>
<evidence type="ECO:0000313" key="7">
    <source>
        <dbReference type="EMBL" id="GGB07143.1"/>
    </source>
</evidence>
<organism evidence="7 8">
    <name type="scientific">Conyzicola nivalis</name>
    <dbReference type="NCBI Taxonomy" id="1477021"/>
    <lineage>
        <taxon>Bacteria</taxon>
        <taxon>Bacillati</taxon>
        <taxon>Actinomycetota</taxon>
        <taxon>Actinomycetes</taxon>
        <taxon>Micrococcales</taxon>
        <taxon>Microbacteriaceae</taxon>
        <taxon>Conyzicola</taxon>
    </lineage>
</organism>
<accession>A0A916SM79</accession>
<gene>
    <name evidence="7" type="ORF">GCM10010979_22050</name>
</gene>
<dbReference type="PROSITE" id="PS51257">
    <property type="entry name" value="PROKAR_LIPOPROTEIN"/>
    <property type="match status" value="1"/>
</dbReference>
<keyword evidence="8" id="KW-1185">Reference proteome</keyword>
<dbReference type="PANTHER" id="PTHR30532:SF1">
    <property type="entry name" value="IRON(3+)-HYDROXAMATE-BINDING PROTEIN FHUD"/>
    <property type="match status" value="1"/>
</dbReference>
<dbReference type="SUPFAM" id="SSF53807">
    <property type="entry name" value="Helical backbone' metal receptor"/>
    <property type="match status" value="1"/>
</dbReference>
<evidence type="ECO:0000256" key="5">
    <source>
        <dbReference type="SAM" id="SignalP"/>
    </source>
</evidence>
<dbReference type="PANTHER" id="PTHR30532">
    <property type="entry name" value="IRON III DICITRATE-BINDING PERIPLASMIC PROTEIN"/>
    <property type="match status" value="1"/>
</dbReference>
<feature type="domain" description="Fe/B12 periplasmic-binding" evidence="6">
    <location>
        <begin position="56"/>
        <end position="323"/>
    </location>
</feature>
<feature type="chain" id="PRO_5038448385" evidence="5">
    <location>
        <begin position="21"/>
        <end position="323"/>
    </location>
</feature>
<dbReference type="EMBL" id="BMGB01000001">
    <property type="protein sequence ID" value="GGB07143.1"/>
    <property type="molecule type" value="Genomic_DNA"/>
</dbReference>
<evidence type="ECO:0000256" key="2">
    <source>
        <dbReference type="ARBA" id="ARBA00008814"/>
    </source>
</evidence>
<dbReference type="InterPro" id="IPR002491">
    <property type="entry name" value="ABC_transptr_periplasmic_BD"/>
</dbReference>
<evidence type="ECO:0000313" key="8">
    <source>
        <dbReference type="Proteomes" id="UP000606922"/>
    </source>
</evidence>
<evidence type="ECO:0000256" key="1">
    <source>
        <dbReference type="ARBA" id="ARBA00004196"/>
    </source>
</evidence>
<comment type="subcellular location">
    <subcellularLocation>
        <location evidence="1">Cell envelope</location>
    </subcellularLocation>
</comment>
<dbReference type="Gene3D" id="3.40.50.1980">
    <property type="entry name" value="Nitrogenase molybdenum iron protein domain"/>
    <property type="match status" value="2"/>
</dbReference>
<keyword evidence="4 5" id="KW-0732">Signal</keyword>
<name>A0A916SM79_9MICO</name>
<reference evidence="7" key="2">
    <citation type="submission" date="2020-09" db="EMBL/GenBank/DDBJ databases">
        <authorList>
            <person name="Sun Q."/>
            <person name="Zhou Y."/>
        </authorList>
    </citation>
    <scope>NUCLEOTIDE SEQUENCE</scope>
    <source>
        <strain evidence="7">CGMCC 1.12813</strain>
    </source>
</reference>
<dbReference type="GO" id="GO:0030288">
    <property type="term" value="C:outer membrane-bounded periplasmic space"/>
    <property type="evidence" value="ECO:0007669"/>
    <property type="project" value="TreeGrafter"/>
</dbReference>
<sequence length="323" mass="33223">MKTSPLAVLSLVAASALVLTGCGTTEDTTETDSGAATVSVVDDRGETIELDGPATKVVALEWNAAESLVSLGVMPTGISDIAGYTDYVQAAPVDDTVTDVGMRGEPSVDAIAGLAPDLVVVTNDLAETAITQIEEIAPVLVLRGADASDAIGQMEKNLGDIATLTGTEDEAETLLADLDAKIAEGKAAIEEAGLDGTAIALNDAYAYNGAITIRPFYQGALLTDVAEQLGLVSAWEGEGDENYGLGETDVEGLTALPADVKYLVLGSQEGTVYSNELAANPIWTSLPFVQSGDVYTLTDGIWPFGGPASIDLFVDSVVDSLTS</sequence>
<reference evidence="7" key="1">
    <citation type="journal article" date="2014" name="Int. J. Syst. Evol. Microbiol.">
        <title>Complete genome sequence of Corynebacterium casei LMG S-19264T (=DSM 44701T), isolated from a smear-ripened cheese.</title>
        <authorList>
            <consortium name="US DOE Joint Genome Institute (JGI-PGF)"/>
            <person name="Walter F."/>
            <person name="Albersmeier A."/>
            <person name="Kalinowski J."/>
            <person name="Ruckert C."/>
        </authorList>
    </citation>
    <scope>NUCLEOTIDE SEQUENCE</scope>
    <source>
        <strain evidence="7">CGMCC 1.12813</strain>
    </source>
</reference>
<dbReference type="GO" id="GO:1901678">
    <property type="term" value="P:iron coordination entity transport"/>
    <property type="evidence" value="ECO:0007669"/>
    <property type="project" value="UniProtKB-ARBA"/>
</dbReference>
<protein>
    <submittedName>
        <fullName evidence="7">ABC transporter substrate-binding protein</fullName>
    </submittedName>
</protein>
<dbReference type="AlphaFoldDB" id="A0A916SM79"/>
<dbReference type="RefSeq" id="WP_188510650.1">
    <property type="nucleotide sequence ID" value="NZ_BMGB01000001.1"/>
</dbReference>
<dbReference type="Proteomes" id="UP000606922">
    <property type="component" value="Unassembled WGS sequence"/>
</dbReference>
<dbReference type="Pfam" id="PF01497">
    <property type="entry name" value="Peripla_BP_2"/>
    <property type="match status" value="1"/>
</dbReference>
<dbReference type="CDD" id="cd01146">
    <property type="entry name" value="FhuD"/>
    <property type="match status" value="1"/>
</dbReference>
<comment type="similarity">
    <text evidence="2">Belongs to the bacterial solute-binding protein 8 family.</text>
</comment>
<comment type="caution">
    <text evidence="7">The sequence shown here is derived from an EMBL/GenBank/DDBJ whole genome shotgun (WGS) entry which is preliminary data.</text>
</comment>